<dbReference type="PANTHER" id="PTHR35869">
    <property type="entry name" value="OUTER-MEMBRANE LIPOPROTEIN CARRIER PROTEIN"/>
    <property type="match status" value="1"/>
</dbReference>
<dbReference type="NCBIfam" id="NF000664">
    <property type="entry name" value="PRK00031.2-2"/>
    <property type="match status" value="1"/>
</dbReference>
<dbReference type="EMBL" id="CP001999">
    <property type="protein sequence ID" value="ADG93570.1"/>
    <property type="molecule type" value="Genomic_DNA"/>
</dbReference>
<reference evidence="2 3" key="1">
    <citation type="journal article" date="2010" name="Stand. Genomic Sci.">
        <title>Complete genome sequence of Arcobacter nitrofigilis type strain (CI).</title>
        <authorList>
            <person name="Pati A."/>
            <person name="Gronow S."/>
            <person name="Lapidus A."/>
            <person name="Copeland A."/>
            <person name="Glavina Del Rio T."/>
            <person name="Nolan M."/>
            <person name="Lucas S."/>
            <person name="Tice H."/>
            <person name="Cheng J.F."/>
            <person name="Han C."/>
            <person name="Chertkov O."/>
            <person name="Bruce D."/>
            <person name="Tapia R."/>
            <person name="Goodwin L."/>
            <person name="Pitluck S."/>
            <person name="Liolios K."/>
            <person name="Ivanova N."/>
            <person name="Mavromatis K."/>
            <person name="Chen A."/>
            <person name="Palaniappan K."/>
            <person name="Land M."/>
            <person name="Hauser L."/>
            <person name="Chang Y.J."/>
            <person name="Jeffries C.D."/>
            <person name="Detter J.C."/>
            <person name="Rohde M."/>
            <person name="Goker M."/>
            <person name="Bristow J."/>
            <person name="Eisen J.A."/>
            <person name="Markowitz V."/>
            <person name="Hugenholtz P."/>
            <person name="Klenk H.P."/>
            <person name="Kyrpides N.C."/>
        </authorList>
    </citation>
    <scope>NUCLEOTIDE SEQUENCE [LARGE SCALE GENOMIC DNA]</scope>
    <source>
        <strain evidence="3">ATCC 33309 / DSM 7299 / CCUG 15893 / LMG 7604 / NCTC 12251 / CI</strain>
    </source>
</reference>
<dbReference type="RefSeq" id="WP_013135715.1">
    <property type="nucleotide sequence ID" value="NC_014166.1"/>
</dbReference>
<accession>D5V1Y6</accession>
<sequence precursor="true">MFYKAIFVVMFVLSVFLEASTLNNIKSFDADFEQKIINPSKKEILYSGHLYLKDPYYILWQYKKPIIKSVYIVNDFAIIDEPELEQAILTKLKNEIDIFNLIKNAKEVSKNRFVANIYDVKYNLFTKDNKINKIEYKDALENNVTITFSNVKQNTDIDDGLFKFLPPENYDIIRK</sequence>
<dbReference type="HOGENOM" id="CLU_125914_0_0_7"/>
<protein>
    <submittedName>
        <fullName evidence="2">Outer membrane lipoprotein carrier protein LolA</fullName>
    </submittedName>
</protein>
<evidence type="ECO:0000313" key="3">
    <source>
        <dbReference type="Proteomes" id="UP000000939"/>
    </source>
</evidence>
<dbReference type="Proteomes" id="UP000000939">
    <property type="component" value="Chromosome"/>
</dbReference>
<dbReference type="CDD" id="cd16325">
    <property type="entry name" value="LolA"/>
    <property type="match status" value="1"/>
</dbReference>
<organism evidence="2 3">
    <name type="scientific">Arcobacter nitrofigilis (strain ATCC 33309 / DSM 7299 / CCUG 15893 / LMG 7604 / NCTC 12251 / CI)</name>
    <name type="common">Campylobacter nitrofigilis</name>
    <dbReference type="NCBI Taxonomy" id="572480"/>
    <lineage>
        <taxon>Bacteria</taxon>
        <taxon>Pseudomonadati</taxon>
        <taxon>Campylobacterota</taxon>
        <taxon>Epsilonproteobacteria</taxon>
        <taxon>Campylobacterales</taxon>
        <taxon>Arcobacteraceae</taxon>
        <taxon>Arcobacter</taxon>
    </lineage>
</organism>
<dbReference type="AlphaFoldDB" id="D5V1Y6"/>
<dbReference type="Gene3D" id="2.50.20.10">
    <property type="entry name" value="Lipoprotein localisation LolA/LolB/LppX"/>
    <property type="match status" value="2"/>
</dbReference>
<proteinExistence type="predicted"/>
<dbReference type="STRING" id="572480.Arnit_1916"/>
<dbReference type="SUPFAM" id="SSF89392">
    <property type="entry name" value="Prokaryotic lipoproteins and lipoprotein localization factors"/>
    <property type="match status" value="1"/>
</dbReference>
<keyword evidence="1" id="KW-0732">Signal</keyword>
<dbReference type="Pfam" id="PF03548">
    <property type="entry name" value="LolA"/>
    <property type="match status" value="1"/>
</dbReference>
<dbReference type="NCBIfam" id="NF000663">
    <property type="entry name" value="PRK00031.2-1"/>
    <property type="match status" value="1"/>
</dbReference>
<dbReference type="PANTHER" id="PTHR35869:SF1">
    <property type="entry name" value="OUTER-MEMBRANE LIPOPROTEIN CARRIER PROTEIN"/>
    <property type="match status" value="1"/>
</dbReference>
<keyword evidence="3" id="KW-1185">Reference proteome</keyword>
<dbReference type="KEGG" id="ant:Arnit_1916"/>
<dbReference type="InterPro" id="IPR004564">
    <property type="entry name" value="OM_lipoprot_carrier_LolA-like"/>
</dbReference>
<keyword evidence="2" id="KW-0449">Lipoprotein</keyword>
<name>D5V1Y6_ARCNC</name>
<dbReference type="InterPro" id="IPR029046">
    <property type="entry name" value="LolA/LolB/LppX"/>
</dbReference>
<dbReference type="eggNOG" id="COG2834">
    <property type="taxonomic scope" value="Bacteria"/>
</dbReference>
<evidence type="ECO:0000256" key="1">
    <source>
        <dbReference type="ARBA" id="ARBA00022729"/>
    </source>
</evidence>
<evidence type="ECO:0000313" key="2">
    <source>
        <dbReference type="EMBL" id="ADG93570.1"/>
    </source>
</evidence>
<gene>
    <name evidence="2" type="ordered locus">Arnit_1916</name>
</gene>
<dbReference type="OrthoDB" id="5339202at2"/>